<dbReference type="PANTHER" id="PTHR34135">
    <property type="entry name" value="LYSOZYME"/>
    <property type="match status" value="1"/>
</dbReference>
<dbReference type="EMBL" id="JNSL01000134">
    <property type="protein sequence ID" value="KGA14827.1"/>
    <property type="molecule type" value="Genomic_DNA"/>
</dbReference>
<dbReference type="InterPro" id="IPR017853">
    <property type="entry name" value="GH"/>
</dbReference>
<name>A0A094PUK7_9ZZZZ</name>
<evidence type="ECO:0008006" key="3">
    <source>
        <dbReference type="Google" id="ProtNLM"/>
    </source>
</evidence>
<dbReference type="Pfam" id="PF01183">
    <property type="entry name" value="Glyco_hydro_25"/>
    <property type="match status" value="1"/>
</dbReference>
<evidence type="ECO:0000256" key="1">
    <source>
        <dbReference type="ARBA" id="ARBA00010646"/>
    </source>
</evidence>
<reference evidence="2" key="1">
    <citation type="submission" date="2014-06" db="EMBL/GenBank/DDBJ databases">
        <title>Key roles for freshwater Actinobacteria revealed by deep metagenomic sequencing.</title>
        <authorList>
            <person name="Ghai R."/>
            <person name="Mizuno C.M."/>
            <person name="Picazo A."/>
            <person name="Camacho A."/>
            <person name="Rodriguez-Valera F."/>
        </authorList>
    </citation>
    <scope>NUCLEOTIDE SEQUENCE</scope>
</reference>
<dbReference type="GO" id="GO:0016998">
    <property type="term" value="P:cell wall macromolecule catabolic process"/>
    <property type="evidence" value="ECO:0007669"/>
    <property type="project" value="InterPro"/>
</dbReference>
<dbReference type="InterPro" id="IPR002053">
    <property type="entry name" value="Glyco_hydro_25"/>
</dbReference>
<comment type="similarity">
    <text evidence="1">Belongs to the glycosyl hydrolase 25 family.</text>
</comment>
<dbReference type="Gene3D" id="3.20.20.80">
    <property type="entry name" value="Glycosidases"/>
    <property type="match status" value="1"/>
</dbReference>
<gene>
    <name evidence="2" type="ORF">GM51_16275</name>
</gene>
<comment type="caution">
    <text evidence="2">The sequence shown here is derived from an EMBL/GenBank/DDBJ whole genome shotgun (WGS) entry which is preliminary data.</text>
</comment>
<dbReference type="SUPFAM" id="SSF51445">
    <property type="entry name" value="(Trans)glycosidases"/>
    <property type="match status" value="1"/>
</dbReference>
<dbReference type="GO" id="GO:0016052">
    <property type="term" value="P:carbohydrate catabolic process"/>
    <property type="evidence" value="ECO:0007669"/>
    <property type="project" value="TreeGrafter"/>
</dbReference>
<protein>
    <recommendedName>
        <fullName evidence="3">Lysozyme</fullName>
    </recommendedName>
</protein>
<dbReference type="PANTHER" id="PTHR34135:SF2">
    <property type="entry name" value="LYSOZYME"/>
    <property type="match status" value="1"/>
</dbReference>
<sequence>MSFFKKSLALLISVFFGLSLITPAQAEEVPANPLIANINSQAGLIVNPVPTEVSLGAKFSLSGNIDPVKTGVTILRQTKKGEKWSTIGSTKSKEDGTWRMSTTAPVKKGKTTYRIVVNSGDKPKSDSFTIVFKKAKVNLTAQVAAVSPANPIGFIGTLNPPANKVGVQLQVYDTKKKKWVKKASSKTASDGTFNFTINASRKTARYKYRVVTTSGITVATQSDEQEVAVVPRIEGLGPNGRILGTDISRFQGNVDFAKMYAAGARYVFIKSSDGYAPAHDRAVAYADPRISAAKAAGLLVGQYHFAQIPATDDTNVVIAAANAQADLIIGRWNAHGGYSPGTLPIVFDIEQSGLRKGVQAAQAVVFTKTWLEKVTNATGKQPIVYSNPTFIKNYLNSDPALANYPLWVANYFDVSNPGVSPKVGCINTIWTSDGCNLRWTFWQYSQTGPGGKFGVSSRGIDLNVFAGTAEELLALAGYPAAT</sequence>
<proteinExistence type="inferred from homology"/>
<dbReference type="GO" id="GO:0003796">
    <property type="term" value="F:lysozyme activity"/>
    <property type="evidence" value="ECO:0007669"/>
    <property type="project" value="InterPro"/>
</dbReference>
<dbReference type="PROSITE" id="PS51904">
    <property type="entry name" value="GLYCOSYL_HYDROL_F25_2"/>
    <property type="match status" value="1"/>
</dbReference>
<accession>A0A094PUK7</accession>
<evidence type="ECO:0000313" key="2">
    <source>
        <dbReference type="EMBL" id="KGA14827.1"/>
    </source>
</evidence>
<dbReference type="GO" id="GO:0009253">
    <property type="term" value="P:peptidoglycan catabolic process"/>
    <property type="evidence" value="ECO:0007669"/>
    <property type="project" value="InterPro"/>
</dbReference>
<organism evidence="2">
    <name type="scientific">freshwater metagenome</name>
    <dbReference type="NCBI Taxonomy" id="449393"/>
    <lineage>
        <taxon>unclassified sequences</taxon>
        <taxon>metagenomes</taxon>
        <taxon>ecological metagenomes</taxon>
    </lineage>
</organism>
<dbReference type="AlphaFoldDB" id="A0A094PUK7"/>